<proteinExistence type="predicted"/>
<feature type="compositionally biased region" description="Basic and acidic residues" evidence="1">
    <location>
        <begin position="154"/>
        <end position="169"/>
    </location>
</feature>
<dbReference type="EMBL" id="CAHIKZ030002888">
    <property type="protein sequence ID" value="CAE1293360.1"/>
    <property type="molecule type" value="Genomic_DNA"/>
</dbReference>
<organism evidence="2 3">
    <name type="scientific">Acanthosepion pharaonis</name>
    <name type="common">Pharaoh cuttlefish</name>
    <name type="synonym">Sepia pharaonis</name>
    <dbReference type="NCBI Taxonomy" id="158019"/>
    <lineage>
        <taxon>Eukaryota</taxon>
        <taxon>Metazoa</taxon>
        <taxon>Spiralia</taxon>
        <taxon>Lophotrochozoa</taxon>
        <taxon>Mollusca</taxon>
        <taxon>Cephalopoda</taxon>
        <taxon>Coleoidea</taxon>
        <taxon>Decapodiformes</taxon>
        <taxon>Sepiida</taxon>
        <taxon>Sepiina</taxon>
        <taxon>Sepiidae</taxon>
        <taxon>Acanthosepion</taxon>
    </lineage>
</organism>
<feature type="region of interest" description="Disordered" evidence="1">
    <location>
        <begin position="131"/>
        <end position="177"/>
    </location>
</feature>
<protein>
    <submittedName>
        <fullName evidence="2">Uncharacterized protein</fullName>
    </submittedName>
</protein>
<dbReference type="PANTHER" id="PTHR33205:SF1">
    <property type="entry name" value="TRANSMEMBRANE PROTEIN"/>
    <property type="match status" value="1"/>
</dbReference>
<comment type="caution">
    <text evidence="2">The sequence shown here is derived from an EMBL/GenBank/DDBJ whole genome shotgun (WGS) entry which is preliminary data.</text>
</comment>
<name>A0A812DBK9_ACAPH</name>
<evidence type="ECO:0000256" key="1">
    <source>
        <dbReference type="SAM" id="MobiDB-lite"/>
    </source>
</evidence>
<reference evidence="2" key="1">
    <citation type="submission" date="2021-01" db="EMBL/GenBank/DDBJ databases">
        <authorList>
            <person name="Li R."/>
            <person name="Bekaert M."/>
        </authorList>
    </citation>
    <scope>NUCLEOTIDE SEQUENCE</scope>
    <source>
        <strain evidence="2">Farmed</strain>
    </source>
</reference>
<dbReference type="OrthoDB" id="6277062at2759"/>
<evidence type="ECO:0000313" key="3">
    <source>
        <dbReference type="Proteomes" id="UP000597762"/>
    </source>
</evidence>
<dbReference type="Proteomes" id="UP000597762">
    <property type="component" value="Unassembled WGS sequence"/>
</dbReference>
<keyword evidence="3" id="KW-1185">Reference proteome</keyword>
<sequence length="208" mass="22786">MSYAFLSLRRISLSFRSFPSLTYTFSTTTSIEAILFQAFSRASELFHPSVSISLFSLSLSLSLSLSFRSFIFSLCLSLEKNAGLFHVLLNSLSKVLFNFPSRYLSTIGLVPVISLGCSLAPDLGCVPKQPDSRIEGRRLPSVANGPGTRRGRPRSRELRTTRDENERLPSTHAPHVPKPFACDGIRRWASPGSLAVTKGIPVGCFSSA</sequence>
<evidence type="ECO:0000313" key="2">
    <source>
        <dbReference type="EMBL" id="CAE1293360.1"/>
    </source>
</evidence>
<dbReference type="AlphaFoldDB" id="A0A812DBK9"/>
<dbReference type="PANTHER" id="PTHR33205">
    <property type="entry name" value="TRANSMEMBRANE PROTEIN"/>
    <property type="match status" value="1"/>
</dbReference>
<gene>
    <name evidence="2" type="ORF">SPHA_49778</name>
</gene>
<accession>A0A812DBK9</accession>